<gene>
    <name evidence="4" type="ORF">BAY60_28165</name>
</gene>
<dbReference type="SMART" id="SM00895">
    <property type="entry name" value="FCD"/>
    <property type="match status" value="1"/>
</dbReference>
<dbReference type="Gene3D" id="1.10.10.10">
    <property type="entry name" value="Winged helix-like DNA-binding domain superfamily/Winged helix DNA-binding domain"/>
    <property type="match status" value="1"/>
</dbReference>
<dbReference type="Proteomes" id="UP000249915">
    <property type="component" value="Unassembled WGS sequence"/>
</dbReference>
<protein>
    <submittedName>
        <fullName evidence="4">Uncharacterized protein</fullName>
    </submittedName>
</protein>
<organism evidence="4 5">
    <name type="scientific">Prauserella muralis</name>
    <dbReference type="NCBI Taxonomy" id="588067"/>
    <lineage>
        <taxon>Bacteria</taxon>
        <taxon>Bacillati</taxon>
        <taxon>Actinomycetota</taxon>
        <taxon>Actinomycetes</taxon>
        <taxon>Pseudonocardiales</taxon>
        <taxon>Pseudonocardiaceae</taxon>
        <taxon>Prauserella</taxon>
    </lineage>
</organism>
<proteinExistence type="predicted"/>
<dbReference type="CDD" id="cd07377">
    <property type="entry name" value="WHTH_GntR"/>
    <property type="match status" value="1"/>
</dbReference>
<keyword evidence="2" id="KW-0238">DNA-binding</keyword>
<dbReference type="AlphaFoldDB" id="A0A2V4ALZ3"/>
<sequence>MSVRAGTRGTTTARDVVVAELRRRILDLTLEPGVSLGENDIAAELGVSRTPVREALILLANEGLVEIYPQVGTFVSRIDMAAVADAQFIREALETASLRELAANVGQPQLARLRAVLDRQRAAVTAGDVDQFFELDEELHRSMLELAGHGAAWTTVSAAKGHLDRARRACLPVADTLDRMLEQHVDIVERLAWPDPCSAEDALRAHLRQVFSDIDVVKARSPQFFATGPSRPTRRARLA</sequence>
<dbReference type="SUPFAM" id="SSF48008">
    <property type="entry name" value="GntR ligand-binding domain-like"/>
    <property type="match status" value="1"/>
</dbReference>
<keyword evidence="3" id="KW-0804">Transcription</keyword>
<evidence type="ECO:0000313" key="5">
    <source>
        <dbReference type="Proteomes" id="UP000249915"/>
    </source>
</evidence>
<dbReference type="SUPFAM" id="SSF46785">
    <property type="entry name" value="Winged helix' DNA-binding domain"/>
    <property type="match status" value="1"/>
</dbReference>
<dbReference type="SMART" id="SM00345">
    <property type="entry name" value="HTH_GNTR"/>
    <property type="match status" value="1"/>
</dbReference>
<dbReference type="RefSeq" id="WP_112284558.1">
    <property type="nucleotide sequence ID" value="NZ_MASW01000006.1"/>
</dbReference>
<dbReference type="PANTHER" id="PTHR43537:SF6">
    <property type="entry name" value="HTH-TYPE TRANSCRIPTIONAL REPRESSOR RSPR"/>
    <property type="match status" value="1"/>
</dbReference>
<dbReference type="InterPro" id="IPR008920">
    <property type="entry name" value="TF_FadR/GntR_C"/>
</dbReference>
<evidence type="ECO:0000313" key="4">
    <source>
        <dbReference type="EMBL" id="PXY21318.1"/>
    </source>
</evidence>
<dbReference type="InterPro" id="IPR036388">
    <property type="entry name" value="WH-like_DNA-bd_sf"/>
</dbReference>
<dbReference type="Pfam" id="PF00392">
    <property type="entry name" value="GntR"/>
    <property type="match status" value="1"/>
</dbReference>
<evidence type="ECO:0000256" key="3">
    <source>
        <dbReference type="ARBA" id="ARBA00023163"/>
    </source>
</evidence>
<reference evidence="4 5" key="1">
    <citation type="submission" date="2016-07" db="EMBL/GenBank/DDBJ databases">
        <title>Draft genome sequence of Prauserella muralis DSM 45305, isolated from a mould-covered wall in an indoor environment.</title>
        <authorList>
            <person name="Ruckert C."/>
            <person name="Albersmeier A."/>
            <person name="Jiang C.-L."/>
            <person name="Jiang Y."/>
            <person name="Kalinowski J."/>
            <person name="Schneider O."/>
            <person name="Winkler A."/>
            <person name="Zotchev S.B."/>
        </authorList>
    </citation>
    <scope>NUCLEOTIDE SEQUENCE [LARGE SCALE GENOMIC DNA]</scope>
    <source>
        <strain evidence="4 5">DSM 45305</strain>
    </source>
</reference>
<evidence type="ECO:0000256" key="1">
    <source>
        <dbReference type="ARBA" id="ARBA00023015"/>
    </source>
</evidence>
<dbReference type="OrthoDB" id="8680240at2"/>
<keyword evidence="1" id="KW-0805">Transcription regulation</keyword>
<keyword evidence="5" id="KW-1185">Reference proteome</keyword>
<dbReference type="Pfam" id="PF07729">
    <property type="entry name" value="FCD"/>
    <property type="match status" value="1"/>
</dbReference>
<dbReference type="InterPro" id="IPR000524">
    <property type="entry name" value="Tscrpt_reg_HTH_GntR"/>
</dbReference>
<dbReference type="GO" id="GO:0003700">
    <property type="term" value="F:DNA-binding transcription factor activity"/>
    <property type="evidence" value="ECO:0007669"/>
    <property type="project" value="InterPro"/>
</dbReference>
<name>A0A2V4ALZ3_9PSEU</name>
<comment type="caution">
    <text evidence="4">The sequence shown here is derived from an EMBL/GenBank/DDBJ whole genome shotgun (WGS) entry which is preliminary data.</text>
</comment>
<dbReference type="InterPro" id="IPR011711">
    <property type="entry name" value="GntR_C"/>
</dbReference>
<dbReference type="PANTHER" id="PTHR43537">
    <property type="entry name" value="TRANSCRIPTIONAL REGULATOR, GNTR FAMILY"/>
    <property type="match status" value="1"/>
</dbReference>
<evidence type="ECO:0000256" key="2">
    <source>
        <dbReference type="ARBA" id="ARBA00023125"/>
    </source>
</evidence>
<dbReference type="EMBL" id="MASW01000006">
    <property type="protein sequence ID" value="PXY21318.1"/>
    <property type="molecule type" value="Genomic_DNA"/>
</dbReference>
<dbReference type="Gene3D" id="1.20.120.530">
    <property type="entry name" value="GntR ligand-binding domain-like"/>
    <property type="match status" value="1"/>
</dbReference>
<dbReference type="PROSITE" id="PS50949">
    <property type="entry name" value="HTH_GNTR"/>
    <property type="match status" value="1"/>
</dbReference>
<dbReference type="GO" id="GO:0003677">
    <property type="term" value="F:DNA binding"/>
    <property type="evidence" value="ECO:0007669"/>
    <property type="project" value="UniProtKB-KW"/>
</dbReference>
<dbReference type="PRINTS" id="PR00035">
    <property type="entry name" value="HTHGNTR"/>
</dbReference>
<accession>A0A2V4ALZ3</accession>
<dbReference type="InterPro" id="IPR036390">
    <property type="entry name" value="WH_DNA-bd_sf"/>
</dbReference>